<proteinExistence type="predicted"/>
<dbReference type="EMBL" id="CM043022">
    <property type="protein sequence ID" value="KAI4456609.1"/>
    <property type="molecule type" value="Genomic_DNA"/>
</dbReference>
<protein>
    <submittedName>
        <fullName evidence="1">Frizzled</fullName>
    </submittedName>
</protein>
<sequence>MWKIVLIAVIFIQNSLQTENFSITKQNHIFKDDSGIFKDSSYFIDVQRGDNIKRYRLKDNSHERFIDKSLVNYCQRPAKCQQLNYTSCMDTKLPYFSSTLNLTRVTNQEEVQMNLQLYNFARFVPMCWPVIQPFLCAWFMPRCENDTVYLPSKVMCKSTLKPCKIFYELIDLYPNCDDESLFPPACKNDILELKFNNTELCMEPLVKTDQVDSLHPGEIDGDYISGICFVGFINGTARTGLLLAPLAVAISLGGYIIIRVYRCKIISSTSGNTNCKMQNRPSVAMLQLQLIAVFGSGIAMASWIWCGATLHSWARYIRRKFHCEVDEPMKLQKHKIIAQAFAKRKKFNQDGRISIECQNHTDPVGLHFDLNSAASNELSTTWAANLPRLVNRRGAVPNEIPCSVSSNNQSIDSEMSYSVRHVSIESRRNSGDSQLSVQIAELKATRKINGRRHRNRYRHKKHNFRRGSRDLTRKLGQKKDSSTSIESHLGAQLLNVLSNTSDPGKNFAPNLNRRAGNAGLDGQHINNLLSNGKLVIPYTINNIKSESEDENVSVTFSESKFNVVLSNHNLDLNDQLVMKSLRQGLHIEEMKTSSNSEDNEDATRKDCEQEKRDSRSSRRSKRSRRSRARYPTDDESNSYENDEDKNADGHRSDDSSSCPELKRLVQSSLNSGASVGGYEKNRGSKQSKTSIDVAVQANAKEIMTQTAAYNDEQDKSKHKTKQAKTKENKKYKRADNKYKEVAQCEKVKKSKEKYNKYGTREEQDPLKS</sequence>
<gene>
    <name evidence="1" type="ORF">MML48_8g00021497</name>
</gene>
<reference evidence="1" key="1">
    <citation type="submission" date="2022-04" db="EMBL/GenBank/DDBJ databases">
        <title>Chromosome-scale genome assembly of Holotrichia oblita Faldermann.</title>
        <authorList>
            <person name="Rongchong L."/>
        </authorList>
    </citation>
    <scope>NUCLEOTIDE SEQUENCE</scope>
    <source>
        <strain evidence="1">81SQS9</strain>
    </source>
</reference>
<evidence type="ECO:0000313" key="1">
    <source>
        <dbReference type="EMBL" id="KAI4456609.1"/>
    </source>
</evidence>
<evidence type="ECO:0000313" key="2">
    <source>
        <dbReference type="Proteomes" id="UP001056778"/>
    </source>
</evidence>
<keyword evidence="2" id="KW-1185">Reference proteome</keyword>
<accession>A0ACB9SQ48</accession>
<dbReference type="Proteomes" id="UP001056778">
    <property type="component" value="Chromosome 8"/>
</dbReference>
<comment type="caution">
    <text evidence="1">The sequence shown here is derived from an EMBL/GenBank/DDBJ whole genome shotgun (WGS) entry which is preliminary data.</text>
</comment>
<name>A0ACB9SQ48_HOLOL</name>
<organism evidence="1 2">
    <name type="scientific">Holotrichia oblita</name>
    <name type="common">Chafer beetle</name>
    <dbReference type="NCBI Taxonomy" id="644536"/>
    <lineage>
        <taxon>Eukaryota</taxon>
        <taxon>Metazoa</taxon>
        <taxon>Ecdysozoa</taxon>
        <taxon>Arthropoda</taxon>
        <taxon>Hexapoda</taxon>
        <taxon>Insecta</taxon>
        <taxon>Pterygota</taxon>
        <taxon>Neoptera</taxon>
        <taxon>Endopterygota</taxon>
        <taxon>Coleoptera</taxon>
        <taxon>Polyphaga</taxon>
        <taxon>Scarabaeiformia</taxon>
        <taxon>Scarabaeidae</taxon>
        <taxon>Melolonthinae</taxon>
        <taxon>Holotrichia</taxon>
    </lineage>
</organism>